<dbReference type="Proteomes" id="UP000198635">
    <property type="component" value="Unassembled WGS sequence"/>
</dbReference>
<accession>A0A1I3W9T8</accession>
<feature type="transmembrane region" description="Helical" evidence="7">
    <location>
        <begin position="82"/>
        <end position="104"/>
    </location>
</feature>
<evidence type="ECO:0000313" key="10">
    <source>
        <dbReference type="Proteomes" id="UP000198635"/>
    </source>
</evidence>
<keyword evidence="3" id="KW-0479">Metal-binding</keyword>
<feature type="transmembrane region" description="Helical" evidence="7">
    <location>
        <begin position="232"/>
        <end position="259"/>
    </location>
</feature>
<feature type="transmembrane region" description="Helical" evidence="7">
    <location>
        <begin position="156"/>
        <end position="174"/>
    </location>
</feature>
<feature type="transmembrane region" description="Helical" evidence="7">
    <location>
        <begin position="305"/>
        <end position="324"/>
    </location>
</feature>
<dbReference type="RefSeq" id="WP_245751101.1">
    <property type="nucleotide sequence ID" value="NZ_FORX01000012.1"/>
</dbReference>
<dbReference type="InterPro" id="IPR051684">
    <property type="entry name" value="Electron_Trans/Redox"/>
</dbReference>
<gene>
    <name evidence="9" type="ORF">SAMN04488082_11275</name>
</gene>
<dbReference type="Pfam" id="PF12801">
    <property type="entry name" value="Fer4_5"/>
    <property type="match status" value="2"/>
</dbReference>
<evidence type="ECO:0000256" key="3">
    <source>
        <dbReference type="ARBA" id="ARBA00022723"/>
    </source>
</evidence>
<dbReference type="PROSITE" id="PS51379">
    <property type="entry name" value="4FE4S_FER_2"/>
    <property type="match status" value="1"/>
</dbReference>
<keyword evidence="7" id="KW-1133">Transmembrane helix</keyword>
<dbReference type="GO" id="GO:0046872">
    <property type="term" value="F:metal ion binding"/>
    <property type="evidence" value="ECO:0007669"/>
    <property type="project" value="UniProtKB-KW"/>
</dbReference>
<keyword evidence="2" id="KW-0004">4Fe-4S</keyword>
<sequence length="438" mass="46730">MTSMALLTRVLIVLCSLTTAAHFLRFGTLWEAAPALFPALAAFFPRLLPRPLLILAALGGALLWANQGVELAAWRMNFGLPWMRLALILGAVCLAHLGVMALMIGRAGKKLFGPMGGTDAVKTATALLVGGTLILAQNKAPMTLLLGDRFFPGSGIFWICLFAVHGSLVSGWLLSDRKGRTRGRIWTLFSAVFFAQLLLGLAGWSIFLMTGKLHLPVPALILAGPLFRGEGFFMPILLGVSLLLVGPAWCSHLCYIGAWDDRLARLGPAKPAPLPSWAPCLRAGLLVATIVMPLVLRALDISWPWALGLAAIFGLVGIMIMALASRSSGTMVHCTAYCPIGLVNNLIGRMLPWRVSIGSGCTQCGACSTACRYNALTTIDLAKGRPGLTCSLCGDCLPRCPHGHLGYSFPGLTRARARQVFVTLVASLHVVFLAVARI</sequence>
<dbReference type="SUPFAM" id="SSF54862">
    <property type="entry name" value="4Fe-4S ferredoxins"/>
    <property type="match status" value="1"/>
</dbReference>
<feature type="transmembrane region" description="Helical" evidence="7">
    <location>
        <begin position="186"/>
        <end position="207"/>
    </location>
</feature>
<keyword evidence="10" id="KW-1185">Reference proteome</keyword>
<dbReference type="AlphaFoldDB" id="A0A1I3W9T8"/>
<dbReference type="PANTHER" id="PTHR30176:SF3">
    <property type="entry name" value="FERREDOXIN-TYPE PROTEIN NAPH"/>
    <property type="match status" value="1"/>
</dbReference>
<dbReference type="GO" id="GO:0051539">
    <property type="term" value="F:4 iron, 4 sulfur cluster binding"/>
    <property type="evidence" value="ECO:0007669"/>
    <property type="project" value="UniProtKB-KW"/>
</dbReference>
<evidence type="ECO:0000256" key="2">
    <source>
        <dbReference type="ARBA" id="ARBA00022485"/>
    </source>
</evidence>
<feature type="domain" description="4Fe-4S ferredoxin-type" evidence="8">
    <location>
        <begin position="353"/>
        <end position="381"/>
    </location>
</feature>
<evidence type="ECO:0000256" key="1">
    <source>
        <dbReference type="ARBA" id="ARBA00022448"/>
    </source>
</evidence>
<evidence type="ECO:0000256" key="6">
    <source>
        <dbReference type="ARBA" id="ARBA00023014"/>
    </source>
</evidence>
<keyword evidence="4" id="KW-0249">Electron transport</keyword>
<evidence type="ECO:0000256" key="7">
    <source>
        <dbReference type="SAM" id="Phobius"/>
    </source>
</evidence>
<keyword evidence="7" id="KW-0812">Transmembrane</keyword>
<name>A0A1I3W9T8_9BACT</name>
<evidence type="ECO:0000256" key="4">
    <source>
        <dbReference type="ARBA" id="ARBA00022982"/>
    </source>
</evidence>
<dbReference type="EMBL" id="FORX01000012">
    <property type="protein sequence ID" value="SFK03477.1"/>
    <property type="molecule type" value="Genomic_DNA"/>
</dbReference>
<dbReference type="STRING" id="52560.SAMN04488082_11275"/>
<dbReference type="PANTHER" id="PTHR30176">
    <property type="entry name" value="FERREDOXIN-TYPE PROTEIN NAPH"/>
    <property type="match status" value="1"/>
</dbReference>
<evidence type="ECO:0000313" key="9">
    <source>
        <dbReference type="EMBL" id="SFK03477.1"/>
    </source>
</evidence>
<feature type="transmembrane region" description="Helical" evidence="7">
    <location>
        <begin position="420"/>
        <end position="436"/>
    </location>
</feature>
<evidence type="ECO:0000256" key="5">
    <source>
        <dbReference type="ARBA" id="ARBA00023004"/>
    </source>
</evidence>
<dbReference type="InterPro" id="IPR017900">
    <property type="entry name" value="4Fe4S_Fe_S_CS"/>
</dbReference>
<evidence type="ECO:0000259" key="8">
    <source>
        <dbReference type="PROSITE" id="PS51379"/>
    </source>
</evidence>
<keyword evidence="5" id="KW-0408">Iron</keyword>
<keyword evidence="1" id="KW-0813">Transport</keyword>
<keyword evidence="6" id="KW-0411">Iron-sulfur</keyword>
<dbReference type="GO" id="GO:0005886">
    <property type="term" value="C:plasma membrane"/>
    <property type="evidence" value="ECO:0007669"/>
    <property type="project" value="TreeGrafter"/>
</dbReference>
<organism evidence="9 10">
    <name type="scientific">Desulfomicrobium apsheronum</name>
    <dbReference type="NCBI Taxonomy" id="52560"/>
    <lineage>
        <taxon>Bacteria</taxon>
        <taxon>Pseudomonadati</taxon>
        <taxon>Thermodesulfobacteriota</taxon>
        <taxon>Desulfovibrionia</taxon>
        <taxon>Desulfovibrionales</taxon>
        <taxon>Desulfomicrobiaceae</taxon>
        <taxon>Desulfomicrobium</taxon>
    </lineage>
</organism>
<proteinExistence type="predicted"/>
<dbReference type="Gene3D" id="3.30.70.20">
    <property type="match status" value="1"/>
</dbReference>
<protein>
    <submittedName>
        <fullName evidence="9">4Fe-4S binding domain-containing protein</fullName>
    </submittedName>
</protein>
<reference evidence="10" key="1">
    <citation type="submission" date="2016-10" db="EMBL/GenBank/DDBJ databases">
        <authorList>
            <person name="Varghese N."/>
            <person name="Submissions S."/>
        </authorList>
    </citation>
    <scope>NUCLEOTIDE SEQUENCE [LARGE SCALE GENOMIC DNA]</scope>
    <source>
        <strain evidence="10">DSM 5918</strain>
    </source>
</reference>
<dbReference type="PROSITE" id="PS00198">
    <property type="entry name" value="4FE4S_FER_1"/>
    <property type="match status" value="1"/>
</dbReference>
<dbReference type="InterPro" id="IPR017896">
    <property type="entry name" value="4Fe4S_Fe-S-bd"/>
</dbReference>
<keyword evidence="7" id="KW-0472">Membrane</keyword>
<feature type="transmembrane region" description="Helical" evidence="7">
    <location>
        <begin position="280"/>
        <end position="299"/>
    </location>
</feature>